<protein>
    <submittedName>
        <fullName evidence="1">Uncharacterized protein</fullName>
    </submittedName>
</protein>
<sequence length="581" mass="65095">MATKILVVGAVQGELGKAVQKMTKLHSKTDFAFALVLGDLFNESEANEELQALLSGRLTIPLPTYFTIGDHALPQPIQEKLEADTTGEVCPNLFYLGRRGTHTIDGIKVVFLGGRQVQSEESLTQSISKYHPLFLENEARALQGNHSAHILITNQWPSNIQNGSSNSLPEEMDFTTSSSSISNLCATLKPRYHFSSSPLMSWKREPFIWPMDYASDSLDPLVTRFESLGSIHLKSSQWISAFTLDPTKPPTTQDAQRLAPFTVSTPTTKRKRDVLDPDPYPGRFNPNNGYNDSHRPRRGNKRSKHQNPDDCFMCLGKPTFDASMVISISDECFLTSLRGPLPTVQTFPQLNSTGNLMIIPMYHAADDTSSSARKPEAVQLEYDNMQRYRHALQHMLLSKGAGKLGYVCWEVNRTGIRHFHWQLIACPQELINKGLVDGAFKIAAEKNEYQRFQACPAHTLIPGRNSDYFRVWIWSASASSTNGASGNHPSPIEQADAIASGADDESTYRSPPPNTTETSMYFDLPPEQRGFNIQFGRTVMSGLLNLEHRADWRSVPMEEGDEARDAEAWKEDFRDWDFAMN</sequence>
<dbReference type="EMBL" id="JAPDRQ010000180">
    <property type="protein sequence ID" value="KAJ9652837.1"/>
    <property type="molecule type" value="Genomic_DNA"/>
</dbReference>
<name>A0ACC2ZYQ4_9EURO</name>
<gene>
    <name evidence="1" type="ORF">H2198_007921</name>
</gene>
<comment type="caution">
    <text evidence="1">The sequence shown here is derived from an EMBL/GenBank/DDBJ whole genome shotgun (WGS) entry which is preliminary data.</text>
</comment>
<evidence type="ECO:0000313" key="2">
    <source>
        <dbReference type="Proteomes" id="UP001172386"/>
    </source>
</evidence>
<organism evidence="1 2">
    <name type="scientific">Neophaeococcomyces mojaviensis</name>
    <dbReference type="NCBI Taxonomy" id="3383035"/>
    <lineage>
        <taxon>Eukaryota</taxon>
        <taxon>Fungi</taxon>
        <taxon>Dikarya</taxon>
        <taxon>Ascomycota</taxon>
        <taxon>Pezizomycotina</taxon>
        <taxon>Eurotiomycetes</taxon>
        <taxon>Chaetothyriomycetidae</taxon>
        <taxon>Chaetothyriales</taxon>
        <taxon>Chaetothyriales incertae sedis</taxon>
        <taxon>Neophaeococcomyces</taxon>
    </lineage>
</organism>
<keyword evidence="2" id="KW-1185">Reference proteome</keyword>
<accession>A0ACC2ZYQ4</accession>
<reference evidence="1" key="1">
    <citation type="submission" date="2022-10" db="EMBL/GenBank/DDBJ databases">
        <title>Culturing micro-colonial fungi from biological soil crusts in the Mojave desert and describing Neophaeococcomyces mojavensis, and introducing the new genera and species Taxawa tesnikishii.</title>
        <authorList>
            <person name="Kurbessoian T."/>
            <person name="Stajich J.E."/>
        </authorList>
    </citation>
    <scope>NUCLEOTIDE SEQUENCE</scope>
    <source>
        <strain evidence="1">JES_112</strain>
    </source>
</reference>
<dbReference type="Proteomes" id="UP001172386">
    <property type="component" value="Unassembled WGS sequence"/>
</dbReference>
<evidence type="ECO:0000313" key="1">
    <source>
        <dbReference type="EMBL" id="KAJ9652837.1"/>
    </source>
</evidence>
<proteinExistence type="predicted"/>